<evidence type="ECO:0000313" key="10">
    <source>
        <dbReference type="EMBL" id="CAD8153484.1"/>
    </source>
</evidence>
<keyword evidence="4" id="KW-0677">Repeat</keyword>
<dbReference type="OrthoDB" id="10009520at2759"/>
<dbReference type="PANTHER" id="PTHR22770">
    <property type="entry name" value="UBIQUITIN CONJUGATING ENZYME 7 INTERACTING PROTEIN-RELATED"/>
    <property type="match status" value="1"/>
</dbReference>
<sequence>MEFYSTDQIVDHKQNIPIEIWNQFLCKFPYCSIQKFKLPADARKEKSKFLSALLIANFFDIIISLQQLTKLEQIQQQFQQILDDQNQSHLIKNRFQNYINQFQIFLDELKPFDFIEIQGNQSNTETTSKVQDSLKKKIKKIYDYLSDQQKVNILFQLSIGIALSFYLNSDSQVTISATLQIDQKTKNQIVNRLLELSNVDAVHSSSQNDFFAEDYIAIAISNLLNYPIHFFINEFDKDREDLMQRKIHQEQNQDKVVAFLIDGVENDLNVRILASNQDTRCAQNIINKKQQQQQKSIVNSLQQIFDNILDQVMEDFCNLNELWILQILQIIKHGGSQSLITDRKPININQQFIQYSQELFQQLKFDPTAQQEFLKNFEEKLQKKEQVVENIIISQFQTIRDQIQGRSQEPQQSVIQFQKQSKSNFAVCPKPKEVDDDIPQNVDFDQVLKSQIKNNNLNNKLVDHSPKRQNQSKSEIDNRIKLKTLNDQKKCESSIVNHEEMLSIKKASLIYRQTISSKVQSEINSFSNIEKNKFLFTPSIINQKSQIKRQSEINIIPKTLNSSQISETLKELSSSIASVEDTFKCTICCCEYKDPDEIKTLHDDHKLCKFCLGSWIKVKFNSTQWNFKYFKCPIQSNDGKTQQPCDHAIEQQQIQNVLTAEEFDLLIVNTIKNQIVDIICPNQDCRANIKGIPPVDRNELLCPICSIKICCVCKQIDHIDSKCPQRLEEIKLALQDERISCCPGCLEIYMKNGGCEHFSCTKCFTEFCFGCSAYRKPILGHGAHFHREGCSSRKPWYQDQDKKIENLDEEYIPDQCEYCKQYQRACPRPISLSEFKSLAHLNFENNQM</sequence>
<dbReference type="CDD" id="cd20336">
    <property type="entry name" value="Rcat_RBR"/>
    <property type="match status" value="1"/>
</dbReference>
<name>A0A8S1TP02_PAROT</name>
<keyword evidence="2" id="KW-0808">Transferase</keyword>
<feature type="domain" description="RING-type" evidence="9">
    <location>
        <begin position="581"/>
        <end position="790"/>
    </location>
</feature>
<dbReference type="Pfam" id="PF01485">
    <property type="entry name" value="IBR"/>
    <property type="match status" value="1"/>
</dbReference>
<accession>A0A8S1TP02</accession>
<evidence type="ECO:0000256" key="7">
    <source>
        <dbReference type="ARBA" id="ARBA00022833"/>
    </source>
</evidence>
<dbReference type="OMA" id="NIPIEIW"/>
<feature type="region of interest" description="Disordered" evidence="8">
    <location>
        <begin position="458"/>
        <end position="477"/>
    </location>
</feature>
<evidence type="ECO:0000256" key="2">
    <source>
        <dbReference type="ARBA" id="ARBA00022679"/>
    </source>
</evidence>
<evidence type="ECO:0000256" key="1">
    <source>
        <dbReference type="ARBA" id="ARBA00004906"/>
    </source>
</evidence>
<evidence type="ECO:0000256" key="4">
    <source>
        <dbReference type="ARBA" id="ARBA00022737"/>
    </source>
</evidence>
<evidence type="ECO:0000256" key="8">
    <source>
        <dbReference type="SAM" id="MobiDB-lite"/>
    </source>
</evidence>
<organism evidence="10 11">
    <name type="scientific">Paramecium octaurelia</name>
    <dbReference type="NCBI Taxonomy" id="43137"/>
    <lineage>
        <taxon>Eukaryota</taxon>
        <taxon>Sar</taxon>
        <taxon>Alveolata</taxon>
        <taxon>Ciliophora</taxon>
        <taxon>Intramacronucleata</taxon>
        <taxon>Oligohymenophorea</taxon>
        <taxon>Peniculida</taxon>
        <taxon>Parameciidae</taxon>
        <taxon>Paramecium</taxon>
    </lineage>
</organism>
<protein>
    <recommendedName>
        <fullName evidence="9">RING-type domain-containing protein</fullName>
    </recommendedName>
</protein>
<keyword evidence="7" id="KW-0862">Zinc</keyword>
<dbReference type="GO" id="GO:0097039">
    <property type="term" value="P:protein linear polyubiquitination"/>
    <property type="evidence" value="ECO:0007669"/>
    <property type="project" value="TreeGrafter"/>
</dbReference>
<keyword evidence="11" id="KW-1185">Reference proteome</keyword>
<dbReference type="InterPro" id="IPR002867">
    <property type="entry name" value="IBR_dom"/>
</dbReference>
<dbReference type="Proteomes" id="UP000683925">
    <property type="component" value="Unassembled WGS sequence"/>
</dbReference>
<reference evidence="10" key="1">
    <citation type="submission" date="2021-01" db="EMBL/GenBank/DDBJ databases">
        <authorList>
            <consortium name="Genoscope - CEA"/>
            <person name="William W."/>
        </authorList>
    </citation>
    <scope>NUCLEOTIDE SEQUENCE</scope>
</reference>
<comment type="pathway">
    <text evidence="1">Protein modification; protein ubiquitination.</text>
</comment>
<dbReference type="GO" id="GO:0008270">
    <property type="term" value="F:zinc ion binding"/>
    <property type="evidence" value="ECO:0007669"/>
    <property type="project" value="UniProtKB-KW"/>
</dbReference>
<evidence type="ECO:0000259" key="9">
    <source>
        <dbReference type="PROSITE" id="PS51873"/>
    </source>
</evidence>
<dbReference type="GO" id="GO:0000151">
    <property type="term" value="C:ubiquitin ligase complex"/>
    <property type="evidence" value="ECO:0007669"/>
    <property type="project" value="TreeGrafter"/>
</dbReference>
<keyword evidence="6" id="KW-0833">Ubl conjugation pathway</keyword>
<dbReference type="InterPro" id="IPR044066">
    <property type="entry name" value="TRIAD_supradom"/>
</dbReference>
<proteinExistence type="predicted"/>
<dbReference type="InterPro" id="IPR051628">
    <property type="entry name" value="LUBAC_E3_Ligases"/>
</dbReference>
<gene>
    <name evidence="10" type="ORF">POCTA_138.1.T0280027</name>
</gene>
<comment type="caution">
    <text evidence="10">The sequence shown here is derived from an EMBL/GenBank/DDBJ whole genome shotgun (WGS) entry which is preliminary data.</text>
</comment>
<dbReference type="CDD" id="cd20335">
    <property type="entry name" value="BRcat_RBR"/>
    <property type="match status" value="1"/>
</dbReference>
<dbReference type="GO" id="GO:0043161">
    <property type="term" value="P:proteasome-mediated ubiquitin-dependent protein catabolic process"/>
    <property type="evidence" value="ECO:0007669"/>
    <property type="project" value="TreeGrafter"/>
</dbReference>
<keyword evidence="5" id="KW-0863">Zinc-finger</keyword>
<evidence type="ECO:0000256" key="5">
    <source>
        <dbReference type="ARBA" id="ARBA00022771"/>
    </source>
</evidence>
<dbReference type="GO" id="GO:0043130">
    <property type="term" value="F:ubiquitin binding"/>
    <property type="evidence" value="ECO:0007669"/>
    <property type="project" value="TreeGrafter"/>
</dbReference>
<dbReference type="AlphaFoldDB" id="A0A8S1TP02"/>
<evidence type="ECO:0000256" key="3">
    <source>
        <dbReference type="ARBA" id="ARBA00022723"/>
    </source>
</evidence>
<dbReference type="GO" id="GO:0004842">
    <property type="term" value="F:ubiquitin-protein transferase activity"/>
    <property type="evidence" value="ECO:0007669"/>
    <property type="project" value="TreeGrafter"/>
</dbReference>
<evidence type="ECO:0000313" key="11">
    <source>
        <dbReference type="Proteomes" id="UP000683925"/>
    </source>
</evidence>
<dbReference type="PROSITE" id="PS51873">
    <property type="entry name" value="TRIAD"/>
    <property type="match status" value="1"/>
</dbReference>
<dbReference type="PANTHER" id="PTHR22770:SF13">
    <property type="entry name" value="RING-TYPE DOMAIN-CONTAINING PROTEIN"/>
    <property type="match status" value="1"/>
</dbReference>
<evidence type="ECO:0000256" key="6">
    <source>
        <dbReference type="ARBA" id="ARBA00022786"/>
    </source>
</evidence>
<keyword evidence="3" id="KW-0479">Metal-binding</keyword>
<dbReference type="EMBL" id="CAJJDP010000028">
    <property type="protein sequence ID" value="CAD8153484.1"/>
    <property type="molecule type" value="Genomic_DNA"/>
</dbReference>